<keyword evidence="6" id="KW-0862">Zinc</keyword>
<comment type="similarity">
    <text evidence="1 7">Belongs to the neutral ceramidase family.</text>
</comment>
<protein>
    <recommendedName>
        <fullName evidence="3 7">Neutral ceramidase</fullName>
        <ecNumber evidence="2 7">3.5.1.23</ecNumber>
    </recommendedName>
</protein>
<feature type="binding site" evidence="6">
    <location>
        <position position="119"/>
    </location>
    <ligand>
        <name>Zn(2+)</name>
        <dbReference type="ChEBI" id="CHEBI:29105"/>
    </ligand>
</feature>
<dbReference type="PANTHER" id="PTHR12670:SF1">
    <property type="entry name" value="NEUTRAL CERAMIDASE"/>
    <property type="match status" value="1"/>
</dbReference>
<dbReference type="GO" id="GO:0016020">
    <property type="term" value="C:membrane"/>
    <property type="evidence" value="ECO:0007669"/>
    <property type="project" value="GOC"/>
</dbReference>
<dbReference type="GO" id="GO:0046872">
    <property type="term" value="F:metal ion binding"/>
    <property type="evidence" value="ECO:0007669"/>
    <property type="project" value="UniProtKB-KW"/>
</dbReference>
<evidence type="ECO:0000313" key="11">
    <source>
        <dbReference type="EMBL" id="MUP40890.1"/>
    </source>
</evidence>
<evidence type="ECO:0000256" key="5">
    <source>
        <dbReference type="PIRSR" id="PIRSR606823-1"/>
    </source>
</evidence>
<dbReference type="Gene3D" id="2.60.40.2300">
    <property type="entry name" value="Neutral/alkaline non-lysosomal ceramidase, C-terminal domain"/>
    <property type="match status" value="1"/>
</dbReference>
<evidence type="ECO:0000256" key="3">
    <source>
        <dbReference type="ARBA" id="ARBA00019235"/>
    </source>
</evidence>
<feature type="signal peptide" evidence="8">
    <location>
        <begin position="1"/>
        <end position="24"/>
    </location>
</feature>
<dbReference type="InterPro" id="IPR031331">
    <property type="entry name" value="NEUT/ALK_ceramidase_C"/>
</dbReference>
<dbReference type="InterPro" id="IPR031329">
    <property type="entry name" value="NEUT/ALK_ceramidase_N"/>
</dbReference>
<organism evidence="11">
    <name type="scientific">Hemiscolopendra marginata</name>
    <dbReference type="NCBI Taxonomy" id="943146"/>
    <lineage>
        <taxon>Eukaryota</taxon>
        <taxon>Metazoa</taxon>
        <taxon>Ecdysozoa</taxon>
        <taxon>Arthropoda</taxon>
        <taxon>Myriapoda</taxon>
        <taxon>Chilopoda</taxon>
        <taxon>Pleurostigmophora</taxon>
        <taxon>Scolopendromorpha</taxon>
        <taxon>Scolopendridae</taxon>
        <taxon>Hemiscolopendra</taxon>
    </lineage>
</organism>
<name>A0A646QJF6_9MYRI</name>
<evidence type="ECO:0000256" key="4">
    <source>
        <dbReference type="ARBA" id="ARBA00022801"/>
    </source>
</evidence>
<dbReference type="AlphaFoldDB" id="A0A646QJF6"/>
<feature type="domain" description="Neutral/alkaline non-lysosomal ceramidase N-terminal" evidence="9">
    <location>
        <begin position="29"/>
        <end position="536"/>
    </location>
</feature>
<dbReference type="Pfam" id="PF17048">
    <property type="entry name" value="Ceramidse_alk_C"/>
    <property type="match status" value="1"/>
</dbReference>
<proteinExistence type="inferred from homology"/>
<evidence type="ECO:0000259" key="10">
    <source>
        <dbReference type="Pfam" id="PF17048"/>
    </source>
</evidence>
<feature type="chain" id="PRO_5024880800" description="Neutral ceramidase" evidence="8">
    <location>
        <begin position="25"/>
        <end position="712"/>
    </location>
</feature>
<feature type="binding site" evidence="6">
    <location>
        <position position="466"/>
    </location>
    <ligand>
        <name>Zn(2+)</name>
        <dbReference type="ChEBI" id="CHEBI:29105"/>
    </ligand>
</feature>
<evidence type="ECO:0000259" key="9">
    <source>
        <dbReference type="Pfam" id="PF04734"/>
    </source>
</evidence>
<dbReference type="InterPro" id="IPR006823">
    <property type="entry name" value="Ceramidase_alk"/>
</dbReference>
<keyword evidence="7" id="KW-0746">Sphingolipid metabolism</keyword>
<reference evidence="11" key="1">
    <citation type="submission" date="2018-11" db="EMBL/GenBank/DDBJ databases">
        <title>Venom-gland transcriptomics and venom proteomics of the Florida green centipede (Hemiscolopendra marginata) reveal sex-based variation in a centipede venom.</title>
        <authorList>
            <person name="Nystrom G.S."/>
            <person name="Ward M.J."/>
            <person name="Ellsworth S.A."/>
            <person name="Rokyta D.R."/>
        </authorList>
    </citation>
    <scope>NUCLEOTIDE SEQUENCE</scope>
    <source>
        <tissue evidence="11">Venom gland</tissue>
    </source>
</reference>
<dbReference type="GO" id="GO:0046514">
    <property type="term" value="P:ceramide catabolic process"/>
    <property type="evidence" value="ECO:0007669"/>
    <property type="project" value="InterPro"/>
</dbReference>
<comment type="catalytic activity">
    <reaction evidence="7">
        <text>an N-acylsphing-4-enine + H2O = sphing-4-enine + a fatty acid</text>
        <dbReference type="Rhea" id="RHEA:20856"/>
        <dbReference type="ChEBI" id="CHEBI:15377"/>
        <dbReference type="ChEBI" id="CHEBI:28868"/>
        <dbReference type="ChEBI" id="CHEBI:52639"/>
        <dbReference type="ChEBI" id="CHEBI:57756"/>
        <dbReference type="EC" id="3.5.1.23"/>
    </reaction>
</comment>
<dbReference type="Pfam" id="PF04734">
    <property type="entry name" value="Ceramidase_alk"/>
    <property type="match status" value="1"/>
</dbReference>
<accession>A0A646QJF6</accession>
<keyword evidence="6" id="KW-0479">Metal-binding</keyword>
<dbReference type="GO" id="GO:0046512">
    <property type="term" value="P:sphingosine biosynthetic process"/>
    <property type="evidence" value="ECO:0007669"/>
    <property type="project" value="TreeGrafter"/>
</dbReference>
<evidence type="ECO:0000256" key="8">
    <source>
        <dbReference type="SAM" id="SignalP"/>
    </source>
</evidence>
<keyword evidence="4 7" id="KW-0378">Hydrolase</keyword>
<dbReference type="GO" id="GO:0005576">
    <property type="term" value="C:extracellular region"/>
    <property type="evidence" value="ECO:0007669"/>
    <property type="project" value="TreeGrafter"/>
</dbReference>
<dbReference type="EC" id="3.5.1.23" evidence="2 7"/>
<evidence type="ECO:0000256" key="2">
    <source>
        <dbReference type="ARBA" id="ARBA00011891"/>
    </source>
</evidence>
<dbReference type="InterPro" id="IPR038445">
    <property type="entry name" value="NCDase_C_sf"/>
</dbReference>
<evidence type="ECO:0000256" key="7">
    <source>
        <dbReference type="RuleBase" id="RU366019"/>
    </source>
</evidence>
<dbReference type="PANTHER" id="PTHR12670">
    <property type="entry name" value="CERAMIDASE"/>
    <property type="match status" value="1"/>
</dbReference>
<dbReference type="GO" id="GO:0042759">
    <property type="term" value="P:long-chain fatty acid biosynthetic process"/>
    <property type="evidence" value="ECO:0007669"/>
    <property type="project" value="TreeGrafter"/>
</dbReference>
<dbReference type="GO" id="GO:0017040">
    <property type="term" value="F:N-acylsphingosine amidohydrolase activity"/>
    <property type="evidence" value="ECO:0007669"/>
    <property type="project" value="UniProtKB-UniRule"/>
</dbReference>
<evidence type="ECO:0000256" key="6">
    <source>
        <dbReference type="PIRSR" id="PIRSR606823-2"/>
    </source>
</evidence>
<keyword evidence="7" id="KW-0443">Lipid metabolism</keyword>
<dbReference type="EMBL" id="GHBY01000713">
    <property type="protein sequence ID" value="MUP40890.1"/>
    <property type="molecule type" value="Transcribed_RNA"/>
</dbReference>
<feature type="active site" description="Nucleophile" evidence="5">
    <location>
        <position position="279"/>
    </location>
</feature>
<keyword evidence="8" id="KW-0732">Signal</keyword>
<comment type="cofactor">
    <cofactor evidence="6">
        <name>Zn(2+)</name>
        <dbReference type="ChEBI" id="CHEBI:29105"/>
    </cofactor>
    <text evidence="6">Binds 1 zinc ion per subunit.</text>
</comment>
<feature type="domain" description="Neutral/alkaline non-lysosomal ceramidase C-terminal" evidence="10">
    <location>
        <begin position="541"/>
        <end position="700"/>
    </location>
</feature>
<feature type="binding site" evidence="6">
    <location>
        <position position="228"/>
    </location>
    <ligand>
        <name>Zn(2+)</name>
        <dbReference type="ChEBI" id="CHEBI:29105"/>
    </ligand>
</feature>
<sequence>MAGAGRAVVCCLLVLATLWPGNFGSDDIYDIGVGMADITGPAAGIHMMGYATPSQTTAGIHTRLWSRAFIVGDGERRVVFVSIDSAMAAQTVKQSVIKKLRDKYGDTYTEANVCISGTHTHSAPGGFLGYVIYLIPSWGFVYQSFDALVKGIVKSIEKAHVNIRKGRILYNEGELLETSINRSPTAYLNNPESERNRYKYNVDKTMHLLKLVDLDNTPIGMINWFAVHCTSMNDSNRLISSDNKGVASLLFEHRMNPTKLPGKGKFVAAFAQSNEGDVSPNILGGRCLDTGLPCDRMSSTCNGMNQLCVAFGPGRDQFESTRIIGQRQYKKAWELFESANDPLSGPIQYHQQYIDMSKVDVELADGKKVRTCKPALGYSFAAGTTDGPGISSFRQGTRSRDDTSAMWNIVRNFLRRPSVSQDRCHHPKPILLSTGEMHYPYEWQPTILDTQVFRIGKFVIAALPGEFTTMAGRRVRNVIAEEMRNLDAGSANPVVVIAGLANNYASYVTTPEEYQLQRYEGASTIYGPHTLDAYLQQYRNLTIKMLQGKLSSYGPKPPNMLEKQLSLVPGVIMDTAPSGKTFGTVISDVKSTYEPGSKVAASFVCGHPRNNMQLESSFMTVEKFDDVQKKWIIIATDANWETKFIWTRTSTMLGQSKCILLWEIPRGIRSGTYRMRHFGFNKSLVGEIHGYEGSTSRFEISRKSKSKKKRKK</sequence>
<evidence type="ECO:0000256" key="1">
    <source>
        <dbReference type="ARBA" id="ARBA00009835"/>
    </source>
</evidence>
<feature type="binding site" evidence="6">
    <location>
        <position position="507"/>
    </location>
    <ligand>
        <name>Zn(2+)</name>
        <dbReference type="ChEBI" id="CHEBI:29105"/>
    </ligand>
</feature>